<dbReference type="VEuPathDB" id="VectorBase:GPPI044214"/>
<proteinExistence type="predicted"/>
<dbReference type="EMBL" id="JXJN01022612">
    <property type="status" value="NOT_ANNOTATED_CDS"/>
    <property type="molecule type" value="Genomic_DNA"/>
</dbReference>
<sequence>MSVNAGELFKHNIDGKLRPITSKDYKQNKDGGLMHVVKRFEHSYGAGGFFAGHAFPLTAPTAYPAVVRIQLLGPSHRCRVDEQQRNVGHQYFPLPQHDRNY</sequence>
<accession>A0A1B0BYF2</accession>
<protein>
    <submittedName>
        <fullName evidence="1">Uncharacterized protein</fullName>
    </submittedName>
</protein>
<dbReference type="Proteomes" id="UP000092460">
    <property type="component" value="Unassembled WGS sequence"/>
</dbReference>
<evidence type="ECO:0000313" key="2">
    <source>
        <dbReference type="Proteomes" id="UP000092460"/>
    </source>
</evidence>
<dbReference type="EMBL" id="JXJN01022613">
    <property type="status" value="NOT_ANNOTATED_CDS"/>
    <property type="molecule type" value="Genomic_DNA"/>
</dbReference>
<organism evidence="1 2">
    <name type="scientific">Glossina palpalis gambiensis</name>
    <dbReference type="NCBI Taxonomy" id="67801"/>
    <lineage>
        <taxon>Eukaryota</taxon>
        <taxon>Metazoa</taxon>
        <taxon>Ecdysozoa</taxon>
        <taxon>Arthropoda</taxon>
        <taxon>Hexapoda</taxon>
        <taxon>Insecta</taxon>
        <taxon>Pterygota</taxon>
        <taxon>Neoptera</taxon>
        <taxon>Endopterygota</taxon>
        <taxon>Diptera</taxon>
        <taxon>Brachycera</taxon>
        <taxon>Muscomorpha</taxon>
        <taxon>Hippoboscoidea</taxon>
        <taxon>Glossinidae</taxon>
        <taxon>Glossina</taxon>
    </lineage>
</organism>
<reference evidence="2" key="1">
    <citation type="submission" date="2015-01" db="EMBL/GenBank/DDBJ databases">
        <authorList>
            <person name="Aksoy S."/>
            <person name="Warren W."/>
            <person name="Wilson R.K."/>
        </authorList>
    </citation>
    <scope>NUCLEOTIDE SEQUENCE [LARGE SCALE GENOMIC DNA]</scope>
    <source>
        <strain evidence="2">IAEA</strain>
    </source>
</reference>
<dbReference type="EnsemblMetazoa" id="GPPI044214-RA">
    <property type="protein sequence ID" value="GPPI044214-PA"/>
    <property type="gene ID" value="GPPI044214"/>
</dbReference>
<reference evidence="1" key="2">
    <citation type="submission" date="2020-05" db="UniProtKB">
        <authorList>
            <consortium name="EnsemblMetazoa"/>
        </authorList>
    </citation>
    <scope>IDENTIFICATION</scope>
    <source>
        <strain evidence="1">IAEA</strain>
    </source>
</reference>
<name>A0A1B0BYF2_9MUSC</name>
<dbReference type="AlphaFoldDB" id="A0A1B0BYF2"/>
<evidence type="ECO:0000313" key="1">
    <source>
        <dbReference type="EnsemblMetazoa" id="GPPI044214-PA"/>
    </source>
</evidence>
<keyword evidence="2" id="KW-1185">Reference proteome</keyword>